<dbReference type="InterPro" id="IPR010998">
    <property type="entry name" value="Integrase_recombinase_N"/>
</dbReference>
<dbReference type="Pfam" id="PF13356">
    <property type="entry name" value="Arm-DNA-bind_3"/>
    <property type="match status" value="1"/>
</dbReference>
<evidence type="ECO:0000256" key="8">
    <source>
        <dbReference type="ARBA" id="ARBA00023296"/>
    </source>
</evidence>
<dbReference type="InterPro" id="IPR013762">
    <property type="entry name" value="Integrase-like_cat_sf"/>
</dbReference>
<dbReference type="GO" id="GO:0016740">
    <property type="term" value="F:transferase activity"/>
    <property type="evidence" value="ECO:0007669"/>
    <property type="project" value="UniProtKB-KW"/>
</dbReference>
<dbReference type="SUPFAM" id="SSF56349">
    <property type="entry name" value="DNA breaking-rejoining enzymes"/>
    <property type="match status" value="1"/>
</dbReference>
<dbReference type="Gene3D" id="1.10.443.10">
    <property type="entry name" value="Intergrase catalytic core"/>
    <property type="match status" value="1"/>
</dbReference>
<keyword evidence="8" id="KW-1160">Virus entry into host cell</keyword>
<organism evidence="11">
    <name type="scientific">uncultured Caudovirales phage</name>
    <dbReference type="NCBI Taxonomy" id="2100421"/>
    <lineage>
        <taxon>Viruses</taxon>
        <taxon>Duplodnaviria</taxon>
        <taxon>Heunggongvirae</taxon>
        <taxon>Uroviricota</taxon>
        <taxon>Caudoviricetes</taxon>
        <taxon>Peduoviridae</taxon>
        <taxon>Maltschvirus</taxon>
        <taxon>Maltschvirus maltsch</taxon>
    </lineage>
</organism>
<feature type="domain" description="Tyr recombinase" evidence="10">
    <location>
        <begin position="177"/>
        <end position="346"/>
    </location>
</feature>
<evidence type="ECO:0000256" key="3">
    <source>
        <dbReference type="ARBA" id="ARBA00022679"/>
    </source>
</evidence>
<dbReference type="InterPro" id="IPR011010">
    <property type="entry name" value="DNA_brk_join_enz"/>
</dbReference>
<dbReference type="InterPro" id="IPR002104">
    <property type="entry name" value="Integrase_catalytic"/>
</dbReference>
<comment type="function">
    <text evidence="9">Integrase is necessary for integration of the phage into the host genome by site-specific recombination. In conjunction with excisionase, integrase is also necessary for excision of the prophage from the host genome.</text>
</comment>
<comment type="similarity">
    <text evidence="1">Belongs to the 'phage' integrase family.</text>
</comment>
<evidence type="ECO:0000256" key="6">
    <source>
        <dbReference type="ARBA" id="ARBA00023172"/>
    </source>
</evidence>
<dbReference type="InterPro" id="IPR050808">
    <property type="entry name" value="Phage_Integrase"/>
</dbReference>
<reference evidence="11" key="1">
    <citation type="submission" date="2020-04" db="EMBL/GenBank/DDBJ databases">
        <authorList>
            <person name="Chiriac C."/>
            <person name="Salcher M."/>
            <person name="Ghai R."/>
            <person name="Kavagutti S V."/>
        </authorList>
    </citation>
    <scope>NUCLEOTIDE SEQUENCE</scope>
</reference>
<dbReference type="Pfam" id="PF00589">
    <property type="entry name" value="Phage_integrase"/>
    <property type="match status" value="1"/>
</dbReference>
<dbReference type="GO" id="GO:0003677">
    <property type="term" value="F:DNA binding"/>
    <property type="evidence" value="ECO:0007669"/>
    <property type="project" value="UniProtKB-KW"/>
</dbReference>
<evidence type="ECO:0000256" key="4">
    <source>
        <dbReference type="ARBA" id="ARBA00022908"/>
    </source>
</evidence>
<dbReference type="GO" id="GO:0044826">
    <property type="term" value="P:viral genome integration into host DNA"/>
    <property type="evidence" value="ECO:0007669"/>
    <property type="project" value="UniProtKB-KW"/>
</dbReference>
<protein>
    <recommendedName>
        <fullName evidence="2">Integrase</fullName>
    </recommendedName>
</protein>
<dbReference type="PANTHER" id="PTHR30629:SF2">
    <property type="entry name" value="PROPHAGE INTEGRASE INTS-RELATED"/>
    <property type="match status" value="1"/>
</dbReference>
<dbReference type="Gene3D" id="3.30.160.390">
    <property type="entry name" value="Integrase, DNA-binding domain"/>
    <property type="match status" value="1"/>
</dbReference>
<name>A0A6J5KI91_9CAUD</name>
<sequence>MLSRDQIVTMDTKIPGLQLRKLATKSVWYLYYRDRHGKQRKPALGDARIINRHKARELALQILAAVAAGKDVTAMKRNTMADLWAQYETKWLPRKKPRSQDEDRTIWRLHIKPQLGDLLVAEIRPREIAAVHEAMIATPYRANATMRLLSKMMNLAKQWEWREGDNPVRVEKYAEHKRKRVPSVDEIRRVIDALPKSDPYLRGLIELLIYTGARLREIMHCRRDWIHEGAIHLPDSKTGEKVIFLSAPALACIDRIPITRGNPHLICGRIEGQPFHSPKKGWAGVLQRAKVENLRIHDLRRFYASTGLSAGLTLEAVGALLGHASTDTTAGYAYMQTGAAKAAADLTGKAIAAGQIIKP</sequence>
<evidence type="ECO:0000259" key="10">
    <source>
        <dbReference type="PROSITE" id="PS51898"/>
    </source>
</evidence>
<dbReference type="EMBL" id="LR796155">
    <property type="protein sequence ID" value="CAB4121804.1"/>
    <property type="molecule type" value="Genomic_DNA"/>
</dbReference>
<dbReference type="InterPro" id="IPR038488">
    <property type="entry name" value="Integrase_DNA-bd_sf"/>
</dbReference>
<dbReference type="PROSITE" id="PS51898">
    <property type="entry name" value="TYR_RECOMBINASE"/>
    <property type="match status" value="1"/>
</dbReference>
<evidence type="ECO:0000256" key="9">
    <source>
        <dbReference type="ARBA" id="ARBA00049605"/>
    </source>
</evidence>
<dbReference type="InterPro" id="IPR053876">
    <property type="entry name" value="Phage_int_M"/>
</dbReference>
<keyword evidence="3" id="KW-0808">Transferase</keyword>
<proteinExistence type="inferred from homology"/>
<accession>A0A6J5KI91</accession>
<keyword evidence="4" id="KW-0229">DNA integration</keyword>
<dbReference type="Pfam" id="PF22022">
    <property type="entry name" value="Phage_int_M"/>
    <property type="match status" value="1"/>
</dbReference>
<dbReference type="InterPro" id="IPR025166">
    <property type="entry name" value="Integrase_DNA_bind_dom"/>
</dbReference>
<evidence type="ECO:0000256" key="5">
    <source>
        <dbReference type="ARBA" id="ARBA00023125"/>
    </source>
</evidence>
<dbReference type="GO" id="GO:0015074">
    <property type="term" value="P:DNA integration"/>
    <property type="evidence" value="ECO:0007669"/>
    <property type="project" value="UniProtKB-KW"/>
</dbReference>
<evidence type="ECO:0000256" key="7">
    <source>
        <dbReference type="ARBA" id="ARBA00023195"/>
    </source>
</evidence>
<dbReference type="GO" id="GO:0075713">
    <property type="term" value="P:establishment of integrated proviral latency"/>
    <property type="evidence" value="ECO:0007669"/>
    <property type="project" value="UniProtKB-KW"/>
</dbReference>
<dbReference type="GO" id="GO:0006310">
    <property type="term" value="P:DNA recombination"/>
    <property type="evidence" value="ECO:0007669"/>
    <property type="project" value="UniProtKB-KW"/>
</dbReference>
<keyword evidence="5" id="KW-0238">DNA-binding</keyword>
<gene>
    <name evidence="11" type="ORF">UFOVP16_8</name>
</gene>
<keyword evidence="6" id="KW-0233">DNA recombination</keyword>
<evidence type="ECO:0000313" key="11">
    <source>
        <dbReference type="EMBL" id="CAB4121804.1"/>
    </source>
</evidence>
<dbReference type="PANTHER" id="PTHR30629">
    <property type="entry name" value="PROPHAGE INTEGRASE"/>
    <property type="match status" value="1"/>
</dbReference>
<evidence type="ECO:0000256" key="2">
    <source>
        <dbReference type="ARBA" id="ARBA00016082"/>
    </source>
</evidence>
<evidence type="ECO:0000256" key="1">
    <source>
        <dbReference type="ARBA" id="ARBA00008857"/>
    </source>
</evidence>
<dbReference type="GO" id="GO:0046718">
    <property type="term" value="P:symbiont entry into host cell"/>
    <property type="evidence" value="ECO:0007669"/>
    <property type="project" value="UniProtKB-KW"/>
</dbReference>
<dbReference type="CDD" id="cd00796">
    <property type="entry name" value="INT_Rci_Hp1_C"/>
    <property type="match status" value="1"/>
</dbReference>
<keyword evidence="7" id="KW-1179">Viral genome integration</keyword>
<dbReference type="Gene3D" id="1.10.150.130">
    <property type="match status" value="1"/>
</dbReference>